<keyword evidence="1" id="KW-0472">Membrane</keyword>
<proteinExistence type="predicted"/>
<protein>
    <submittedName>
        <fullName evidence="2">CLUMA_CG021516, isoform A</fullName>
    </submittedName>
</protein>
<reference evidence="2 3" key="1">
    <citation type="submission" date="2015-04" db="EMBL/GenBank/DDBJ databases">
        <authorList>
            <person name="Syromyatnikov M.Y."/>
            <person name="Popov V.N."/>
        </authorList>
    </citation>
    <scope>NUCLEOTIDE SEQUENCE [LARGE SCALE GENOMIC DNA]</scope>
</reference>
<feature type="transmembrane region" description="Helical" evidence="1">
    <location>
        <begin position="20"/>
        <end position="39"/>
    </location>
</feature>
<evidence type="ECO:0000313" key="2">
    <source>
        <dbReference type="EMBL" id="CRL08729.1"/>
    </source>
</evidence>
<dbReference type="Proteomes" id="UP000183832">
    <property type="component" value="Unassembled WGS sequence"/>
</dbReference>
<evidence type="ECO:0000313" key="3">
    <source>
        <dbReference type="Proteomes" id="UP000183832"/>
    </source>
</evidence>
<name>A0A1J1JCA7_9DIPT</name>
<dbReference type="EMBL" id="CVRI01000075">
    <property type="protein sequence ID" value="CRL08729.1"/>
    <property type="molecule type" value="Genomic_DNA"/>
</dbReference>
<evidence type="ECO:0000256" key="1">
    <source>
        <dbReference type="SAM" id="Phobius"/>
    </source>
</evidence>
<gene>
    <name evidence="2" type="ORF">CLUMA_CG021516</name>
</gene>
<keyword evidence="3" id="KW-1185">Reference proteome</keyword>
<accession>A0A1J1JCA7</accession>
<sequence length="74" mass="8308">MKRVDSFLICLELETGGIIVGWMYNLISLISIVFFILVATEIGNDTLADETLKSFGVQDAERMEKDPRNSLRIG</sequence>
<dbReference type="AlphaFoldDB" id="A0A1J1JCA7"/>
<keyword evidence="1" id="KW-1133">Transmembrane helix</keyword>
<organism evidence="2 3">
    <name type="scientific">Clunio marinus</name>
    <dbReference type="NCBI Taxonomy" id="568069"/>
    <lineage>
        <taxon>Eukaryota</taxon>
        <taxon>Metazoa</taxon>
        <taxon>Ecdysozoa</taxon>
        <taxon>Arthropoda</taxon>
        <taxon>Hexapoda</taxon>
        <taxon>Insecta</taxon>
        <taxon>Pterygota</taxon>
        <taxon>Neoptera</taxon>
        <taxon>Endopterygota</taxon>
        <taxon>Diptera</taxon>
        <taxon>Nematocera</taxon>
        <taxon>Chironomoidea</taxon>
        <taxon>Chironomidae</taxon>
        <taxon>Clunio</taxon>
    </lineage>
</organism>
<keyword evidence="1" id="KW-0812">Transmembrane</keyword>